<evidence type="ECO:0000256" key="3">
    <source>
        <dbReference type="ARBA" id="ARBA00022989"/>
    </source>
</evidence>
<feature type="transmembrane region" description="Helical" evidence="5">
    <location>
        <begin position="181"/>
        <end position="203"/>
    </location>
</feature>
<evidence type="ECO:0000259" key="6">
    <source>
        <dbReference type="PROSITE" id="PS50801"/>
    </source>
</evidence>
<feature type="transmembrane region" description="Helical" evidence="5">
    <location>
        <begin position="129"/>
        <end position="149"/>
    </location>
</feature>
<dbReference type="PANTHER" id="PTHR43310:SF1">
    <property type="entry name" value="SULFATE TRANSPORTER YBAR-RELATED"/>
    <property type="match status" value="1"/>
</dbReference>
<dbReference type="Gene3D" id="3.30.750.24">
    <property type="entry name" value="STAS domain"/>
    <property type="match status" value="1"/>
</dbReference>
<evidence type="ECO:0000313" key="8">
    <source>
        <dbReference type="Proteomes" id="UP001139263"/>
    </source>
</evidence>
<feature type="transmembrane region" description="Helical" evidence="5">
    <location>
        <begin position="359"/>
        <end position="375"/>
    </location>
</feature>
<dbReference type="GO" id="GO:0016020">
    <property type="term" value="C:membrane"/>
    <property type="evidence" value="ECO:0007669"/>
    <property type="project" value="UniProtKB-SubCell"/>
</dbReference>
<dbReference type="PANTHER" id="PTHR43310">
    <property type="entry name" value="SULFATE TRANSPORTER YBAR-RELATED"/>
    <property type="match status" value="1"/>
</dbReference>
<feature type="transmembrane region" description="Helical" evidence="5">
    <location>
        <begin position="234"/>
        <end position="255"/>
    </location>
</feature>
<dbReference type="EMBL" id="JALBUF010000016">
    <property type="protein sequence ID" value="MCI0184546.1"/>
    <property type="molecule type" value="Genomic_DNA"/>
</dbReference>
<comment type="caution">
    <text evidence="7">The sequence shown here is derived from an EMBL/GenBank/DDBJ whole genome shotgun (WGS) entry which is preliminary data.</text>
</comment>
<evidence type="ECO:0000256" key="2">
    <source>
        <dbReference type="ARBA" id="ARBA00022692"/>
    </source>
</evidence>
<evidence type="ECO:0000256" key="1">
    <source>
        <dbReference type="ARBA" id="ARBA00004141"/>
    </source>
</evidence>
<keyword evidence="2 5" id="KW-0812">Transmembrane</keyword>
<organism evidence="7 8">
    <name type="scientific">Sulfoacidibacillus ferrooxidans</name>
    <dbReference type="NCBI Taxonomy" id="2005001"/>
    <lineage>
        <taxon>Bacteria</taxon>
        <taxon>Bacillati</taxon>
        <taxon>Bacillota</taxon>
        <taxon>Bacilli</taxon>
        <taxon>Bacillales</taxon>
        <taxon>Alicyclobacillaceae</taxon>
        <taxon>Sulfoacidibacillus</taxon>
    </lineage>
</organism>
<evidence type="ECO:0000256" key="4">
    <source>
        <dbReference type="ARBA" id="ARBA00023136"/>
    </source>
</evidence>
<feature type="domain" description="STAS" evidence="6">
    <location>
        <begin position="402"/>
        <end position="496"/>
    </location>
</feature>
<proteinExistence type="predicted"/>
<dbReference type="PROSITE" id="PS50801">
    <property type="entry name" value="STAS"/>
    <property type="match status" value="1"/>
</dbReference>
<feature type="transmembrane region" description="Helical" evidence="5">
    <location>
        <begin position="156"/>
        <end position="175"/>
    </location>
</feature>
<evidence type="ECO:0000313" key="7">
    <source>
        <dbReference type="EMBL" id="MCI0184546.1"/>
    </source>
</evidence>
<keyword evidence="3 5" id="KW-1133">Transmembrane helix</keyword>
<dbReference type="InterPro" id="IPR036513">
    <property type="entry name" value="STAS_dom_sf"/>
</dbReference>
<protein>
    <submittedName>
        <fullName evidence="7">Bicarbonate transporter BicA</fullName>
    </submittedName>
</protein>
<evidence type="ECO:0000256" key="5">
    <source>
        <dbReference type="SAM" id="Phobius"/>
    </source>
</evidence>
<keyword evidence="4 5" id="KW-0472">Membrane</keyword>
<feature type="transmembrane region" description="Helical" evidence="5">
    <location>
        <begin position="65"/>
        <end position="96"/>
    </location>
</feature>
<name>A0A9X1VA82_9BACL</name>
<dbReference type="InterPro" id="IPR052706">
    <property type="entry name" value="Membrane-Transporter-like"/>
</dbReference>
<gene>
    <name evidence="7" type="primary">bicA</name>
    <name evidence="7" type="ORF">MM817_02843</name>
</gene>
<feature type="transmembrane region" description="Helical" evidence="5">
    <location>
        <begin position="275"/>
        <end position="295"/>
    </location>
</feature>
<sequence>MRVNTNKYTRVRCFVIFQNLKDEWLSNVRKDVLSGIAVAFALIPEAIAFSMIAGVNPMIGLYGAFIISVIVSIFGGRLGMISGATGSTALLMVLLVKNHGDQYLFAAGILTGIIQIMMGIFKLGRFITFVPHTVVTGFVNALGILIFLAQLPHIEGAGMVAYAMVATTLVIVYGLPHLTKVIPSAIVAIAFMTVVSIVMHLHLQTVGQIGELSGHLPYFHIPSVPLNWNTFMIILPYSFPIALVGSLETLLSATVVDDLTNTKSNKNKEIRGQGIANLVTGFFGAMAGCAMIGQTVLNVEYGGRKRLSTFISGAFLISLIVLFRPIVSEIPVAALVGVMFMVAANTFEWKSIGQLHRVPRIEAVIMILTVVSVVATNDLAIGVFAGVALSAVTFGWKIARLHATTSTDKEGVKIYILRGQMFFATMTHFVQLFDVHVDPQKIIIDFTHTHIWDHSSVVGIQRVINRYKECNKTVHFIGLNEESKELLDKFSSLKSA</sequence>
<feature type="transmembrane region" description="Helical" evidence="5">
    <location>
        <begin position="330"/>
        <end position="347"/>
    </location>
</feature>
<dbReference type="Proteomes" id="UP001139263">
    <property type="component" value="Unassembled WGS sequence"/>
</dbReference>
<dbReference type="AlphaFoldDB" id="A0A9X1VA82"/>
<feature type="transmembrane region" description="Helical" evidence="5">
    <location>
        <begin position="307"/>
        <end position="324"/>
    </location>
</feature>
<dbReference type="SUPFAM" id="SSF52091">
    <property type="entry name" value="SpoIIaa-like"/>
    <property type="match status" value="1"/>
</dbReference>
<keyword evidence="8" id="KW-1185">Reference proteome</keyword>
<comment type="subcellular location">
    <subcellularLocation>
        <location evidence="1">Membrane</location>
        <topology evidence="1">Multi-pass membrane protein</topology>
    </subcellularLocation>
</comment>
<dbReference type="CDD" id="cd07042">
    <property type="entry name" value="STAS_SulP_like_sulfate_transporter"/>
    <property type="match status" value="1"/>
</dbReference>
<accession>A0A9X1VA82</accession>
<feature type="transmembrane region" description="Helical" evidence="5">
    <location>
        <begin position="103"/>
        <end position="123"/>
    </location>
</feature>
<dbReference type="Pfam" id="PF00916">
    <property type="entry name" value="Sulfate_transp"/>
    <property type="match status" value="2"/>
</dbReference>
<dbReference type="InterPro" id="IPR011547">
    <property type="entry name" value="SLC26A/SulP_dom"/>
</dbReference>
<dbReference type="Pfam" id="PF01740">
    <property type="entry name" value="STAS"/>
    <property type="match status" value="1"/>
</dbReference>
<dbReference type="InterPro" id="IPR002645">
    <property type="entry name" value="STAS_dom"/>
</dbReference>
<reference evidence="7" key="1">
    <citation type="submission" date="2022-03" db="EMBL/GenBank/DDBJ databases">
        <title>Draft Genome Sequence of Firmicute Strain S0AB, a Heterotrophic Iron/Sulfur-Oxidizing Extreme Acidophile.</title>
        <authorList>
            <person name="Vergara E."/>
            <person name="Pakostova E."/>
            <person name="Johnson D.B."/>
            <person name="Holmes D.S."/>
        </authorList>
    </citation>
    <scope>NUCLEOTIDE SEQUENCE</scope>
    <source>
        <strain evidence="7">S0AB</strain>
    </source>
</reference>